<organism evidence="1 2">
    <name type="scientific">Stegodyphus mimosarum</name>
    <name type="common">African social velvet spider</name>
    <dbReference type="NCBI Taxonomy" id="407821"/>
    <lineage>
        <taxon>Eukaryota</taxon>
        <taxon>Metazoa</taxon>
        <taxon>Ecdysozoa</taxon>
        <taxon>Arthropoda</taxon>
        <taxon>Chelicerata</taxon>
        <taxon>Arachnida</taxon>
        <taxon>Araneae</taxon>
        <taxon>Araneomorphae</taxon>
        <taxon>Entelegynae</taxon>
        <taxon>Eresoidea</taxon>
        <taxon>Eresidae</taxon>
        <taxon>Stegodyphus</taxon>
    </lineage>
</organism>
<dbReference type="InterPro" id="IPR027512">
    <property type="entry name" value="EIF3A"/>
</dbReference>
<dbReference type="GO" id="GO:0043614">
    <property type="term" value="C:multi-eIF complex"/>
    <property type="evidence" value="ECO:0007669"/>
    <property type="project" value="TreeGrafter"/>
</dbReference>
<dbReference type="GO" id="GO:0071541">
    <property type="term" value="C:eukaryotic translation initiation factor 3 complex, eIF3m"/>
    <property type="evidence" value="ECO:0007669"/>
    <property type="project" value="TreeGrafter"/>
</dbReference>
<dbReference type="EMBL" id="KK118569">
    <property type="protein sequence ID" value="KFM73293.1"/>
    <property type="molecule type" value="Genomic_DNA"/>
</dbReference>
<sequence>MEVLKKTQIGCQLIENLDFDNLDTLDPEVWLSKQIELFTRERKEFLSRLRRQERTVDYIERAKRMEEIPLLT</sequence>
<reference evidence="1 2" key="1">
    <citation type="submission" date="2013-11" db="EMBL/GenBank/DDBJ databases">
        <title>Genome sequencing of Stegodyphus mimosarum.</title>
        <authorList>
            <person name="Bechsgaard J."/>
        </authorList>
    </citation>
    <scope>NUCLEOTIDE SEQUENCE [LARGE SCALE GENOMIC DNA]</scope>
</reference>
<keyword evidence="2" id="KW-1185">Reference proteome</keyword>
<name>A0A087U7F4_STEMI</name>
<keyword evidence="1" id="KW-0396">Initiation factor</keyword>
<protein>
    <submittedName>
        <fullName evidence="1">Eukaryotic translation initiation factor 3 subunit A</fullName>
    </submittedName>
</protein>
<accession>A0A087U7F4</accession>
<evidence type="ECO:0000313" key="2">
    <source>
        <dbReference type="Proteomes" id="UP000054359"/>
    </source>
</evidence>
<dbReference type="GO" id="GO:0071540">
    <property type="term" value="C:eukaryotic translation initiation factor 3 complex, eIF3e"/>
    <property type="evidence" value="ECO:0007669"/>
    <property type="project" value="TreeGrafter"/>
</dbReference>
<dbReference type="GO" id="GO:0002188">
    <property type="term" value="P:translation reinitiation"/>
    <property type="evidence" value="ECO:0007669"/>
    <property type="project" value="TreeGrafter"/>
</dbReference>
<dbReference type="STRING" id="407821.A0A087U7F4"/>
<dbReference type="Proteomes" id="UP000054359">
    <property type="component" value="Unassembled WGS sequence"/>
</dbReference>
<dbReference type="GO" id="GO:0001732">
    <property type="term" value="P:formation of cytoplasmic translation initiation complex"/>
    <property type="evidence" value="ECO:0007669"/>
    <property type="project" value="TreeGrafter"/>
</dbReference>
<dbReference type="GO" id="GO:0003729">
    <property type="term" value="F:mRNA binding"/>
    <property type="evidence" value="ECO:0007669"/>
    <property type="project" value="TreeGrafter"/>
</dbReference>
<keyword evidence="1" id="KW-0648">Protein biosynthesis</keyword>
<dbReference type="GO" id="GO:0003743">
    <property type="term" value="F:translation initiation factor activity"/>
    <property type="evidence" value="ECO:0007669"/>
    <property type="project" value="UniProtKB-KW"/>
</dbReference>
<evidence type="ECO:0000313" key="1">
    <source>
        <dbReference type="EMBL" id="KFM73293.1"/>
    </source>
</evidence>
<gene>
    <name evidence="1" type="ORF">X975_26434</name>
</gene>
<dbReference type="AlphaFoldDB" id="A0A087U7F4"/>
<dbReference type="OrthoDB" id="6426859at2759"/>
<feature type="non-terminal residue" evidence="1">
    <location>
        <position position="72"/>
    </location>
</feature>
<dbReference type="PANTHER" id="PTHR14005">
    <property type="entry name" value="EUKARYOTIC TRANSLATION INITIATION FACTOR 3, THETA SUBUNIT"/>
    <property type="match status" value="1"/>
</dbReference>
<dbReference type="PANTHER" id="PTHR14005:SF0">
    <property type="entry name" value="EUKARYOTIC TRANSLATION INITIATION FACTOR 3 SUBUNIT A"/>
    <property type="match status" value="1"/>
</dbReference>
<proteinExistence type="predicted"/>